<organism evidence="1 2">
    <name type="scientific">Nonomuraea rubra</name>
    <dbReference type="NCBI Taxonomy" id="46180"/>
    <lineage>
        <taxon>Bacteria</taxon>
        <taxon>Bacillati</taxon>
        <taxon>Actinomycetota</taxon>
        <taxon>Actinomycetes</taxon>
        <taxon>Streptosporangiales</taxon>
        <taxon>Streptosporangiaceae</taxon>
        <taxon>Nonomuraea</taxon>
    </lineage>
</organism>
<protein>
    <submittedName>
        <fullName evidence="1">Uncharacterized protein</fullName>
    </submittedName>
</protein>
<dbReference type="AlphaFoldDB" id="A0A7X0U331"/>
<name>A0A7X0U331_9ACTN</name>
<comment type="caution">
    <text evidence="1">The sequence shown here is derived from an EMBL/GenBank/DDBJ whole genome shotgun (WGS) entry which is preliminary data.</text>
</comment>
<accession>A0A7X0U331</accession>
<dbReference type="RefSeq" id="WP_185107439.1">
    <property type="nucleotide sequence ID" value="NZ_JACHMI010000001.1"/>
</dbReference>
<reference evidence="1 2" key="1">
    <citation type="submission" date="2020-08" db="EMBL/GenBank/DDBJ databases">
        <title>Sequencing the genomes of 1000 actinobacteria strains.</title>
        <authorList>
            <person name="Klenk H.-P."/>
        </authorList>
    </citation>
    <scope>NUCLEOTIDE SEQUENCE [LARGE SCALE GENOMIC DNA]</scope>
    <source>
        <strain evidence="1 2">DSM 43768</strain>
    </source>
</reference>
<evidence type="ECO:0000313" key="1">
    <source>
        <dbReference type="EMBL" id="MBB6553303.1"/>
    </source>
</evidence>
<keyword evidence="2" id="KW-1185">Reference proteome</keyword>
<dbReference type="Proteomes" id="UP000565579">
    <property type="component" value="Unassembled WGS sequence"/>
</dbReference>
<proteinExistence type="predicted"/>
<dbReference type="EMBL" id="JACHMI010000001">
    <property type="protein sequence ID" value="MBB6553303.1"/>
    <property type="molecule type" value="Genomic_DNA"/>
</dbReference>
<gene>
    <name evidence="1" type="ORF">HD593_008098</name>
</gene>
<evidence type="ECO:0000313" key="2">
    <source>
        <dbReference type="Proteomes" id="UP000565579"/>
    </source>
</evidence>
<sequence>MERWLAVPQPVVEPAPETEVSGLAVGCCAESAGRLWRREIDTSRRQLLAALPFTPTVLGEWLVSWSFDPHAPSSGNAGNVRVGVSDVRAIQEAHEAFTRMDHQFGAGLLRPAVIDFLASKVAPLLRGRADDDVRTELFTAASPMARLAGWMAFDLSRHGQAQLHLGQALKLAKQAEDGLTGAWALATLAQQACDLGQRRWAIRLAGAAVEAAGKAGAPSQVMAELLVRQARAPAVSADSDGNRRDAHTIGAVGRLLAEAETAFARDTTGRGLSWKDSFDQAEMASEAGYRWQLVGGSWLLRPTRLSRVTSWWSRRCCSNGCMCWSSSSTAPGDCTWPE</sequence>